<name>A0A9P8UJM0_9PEZI</name>
<comment type="caution">
    <text evidence="2">The sequence shown here is derived from an EMBL/GenBank/DDBJ whole genome shotgun (WGS) entry which is preliminary data.</text>
</comment>
<evidence type="ECO:0000313" key="3">
    <source>
        <dbReference type="Proteomes" id="UP000770015"/>
    </source>
</evidence>
<gene>
    <name evidence="2" type="ORF">F5X68DRAFT_255109</name>
</gene>
<dbReference type="AlphaFoldDB" id="A0A9P8UJM0"/>
<reference evidence="2" key="1">
    <citation type="journal article" date="2021" name="Nat. Commun.">
        <title>Genetic determinants of endophytism in the Arabidopsis root mycobiome.</title>
        <authorList>
            <person name="Mesny F."/>
            <person name="Miyauchi S."/>
            <person name="Thiergart T."/>
            <person name="Pickel B."/>
            <person name="Atanasova L."/>
            <person name="Karlsson M."/>
            <person name="Huettel B."/>
            <person name="Barry K.W."/>
            <person name="Haridas S."/>
            <person name="Chen C."/>
            <person name="Bauer D."/>
            <person name="Andreopoulos W."/>
            <person name="Pangilinan J."/>
            <person name="LaButti K."/>
            <person name="Riley R."/>
            <person name="Lipzen A."/>
            <person name="Clum A."/>
            <person name="Drula E."/>
            <person name="Henrissat B."/>
            <person name="Kohler A."/>
            <person name="Grigoriev I.V."/>
            <person name="Martin F.M."/>
            <person name="Hacquard S."/>
        </authorList>
    </citation>
    <scope>NUCLEOTIDE SEQUENCE</scope>
    <source>
        <strain evidence="2">MPI-SDFR-AT-0117</strain>
    </source>
</reference>
<feature type="region of interest" description="Disordered" evidence="1">
    <location>
        <begin position="1"/>
        <end position="53"/>
    </location>
</feature>
<feature type="compositionally biased region" description="Acidic residues" evidence="1">
    <location>
        <begin position="1"/>
        <end position="10"/>
    </location>
</feature>
<dbReference type="Proteomes" id="UP000770015">
    <property type="component" value="Unassembled WGS sequence"/>
</dbReference>
<evidence type="ECO:0000256" key="1">
    <source>
        <dbReference type="SAM" id="MobiDB-lite"/>
    </source>
</evidence>
<sequence length="168" mass="18352">MEDDDISGDEDAPRPHKKARYDTCEGQRKWQHINGNAPTDADTEGPATKPGLRTGAVENLSQRVAALEHMFLGQGVLWQQVFSQLNIPVPSGAALADLADLSLSFAMAATALTSAATSRHQTSPSNFSLPRGRHPLPPDDLIDALVDTYFFHMHIWIPCYTSTTFVHA</sequence>
<protein>
    <submittedName>
        <fullName evidence="2">Uncharacterized protein</fullName>
    </submittedName>
</protein>
<proteinExistence type="predicted"/>
<evidence type="ECO:0000313" key="2">
    <source>
        <dbReference type="EMBL" id="KAH6653695.1"/>
    </source>
</evidence>
<keyword evidence="3" id="KW-1185">Reference proteome</keyword>
<accession>A0A9P8UJM0</accession>
<organism evidence="2 3">
    <name type="scientific">Plectosphaerella plurivora</name>
    <dbReference type="NCBI Taxonomy" id="936078"/>
    <lineage>
        <taxon>Eukaryota</taxon>
        <taxon>Fungi</taxon>
        <taxon>Dikarya</taxon>
        <taxon>Ascomycota</taxon>
        <taxon>Pezizomycotina</taxon>
        <taxon>Sordariomycetes</taxon>
        <taxon>Hypocreomycetidae</taxon>
        <taxon>Glomerellales</taxon>
        <taxon>Plectosphaerellaceae</taxon>
        <taxon>Plectosphaerella</taxon>
    </lineage>
</organism>
<dbReference type="EMBL" id="JAGSXJ010000089">
    <property type="protein sequence ID" value="KAH6653695.1"/>
    <property type="molecule type" value="Genomic_DNA"/>
</dbReference>
<dbReference type="OrthoDB" id="4456959at2759"/>